<dbReference type="InterPro" id="IPR051130">
    <property type="entry name" value="Mito_struct-func_regulator"/>
</dbReference>
<keyword evidence="5" id="KW-1185">Reference proteome</keyword>
<evidence type="ECO:0000256" key="2">
    <source>
        <dbReference type="SAM" id="MobiDB-lite"/>
    </source>
</evidence>
<proteinExistence type="inferred from homology"/>
<keyword evidence="4" id="KW-0418">Kinase</keyword>
<sequence length="1140" mass="124530">MAADPADAAKRRRLDEPVMPAPDMMMGMSRSMVTMMQFNEQKQDYINSLSNLEEGTPEYNQVLVECHRRGAARCVSVANTHRGLYVKAAQFIASIRGGTGERGVPRPYTDALAMFTDHAPHKSIDQVAEALQESMSLGGWPSEPLGPTCDLQSIEAEPIASASLAQVHQAVLRDGTKVAVKVQYPELRKEMSSDFAVFKTMGTQIKQMAAGYDLMWVVEDFEKNLTRELDFTLEAANGEETARQLAHRAPHVYVPKVFKELSSSRVIVMEYLDGLLKANDPKALTAAGLDVAECAQLLCDTFAEMIFVHGRVHADPHAGNIYFKVIEIDGEKHPQLVMLDHGLYYDLCEGDHNVRLNFCRYWKACCTKDSRKMQELGQCFAGSLHRFLPLILSPWFVFGAVGGSVSLKEILSAAQGHLPDTITLSLGTSEEAYRKDVADFVVATRMGGANLLGVLHSLGYTRGLLEALNFPEERRIESMLRFALLGDRRSSAPESSLCTLSSSEQAWVRWRVRLLGGHIRLLSPVARALIHFTNAQDAPPLWTLAALPVLLGAMGVMVFRAPAPVTLRGTTSSISSWGKSRRWRRALDSLAQLQPTSIQPDAETCLTESEAVYNAAITAGDWRHALLLAAELFDRGPEPSCLTGNAAAYNVGNAGGTRWTLALELLRWCPQANVETNAVTLGTQARILSLCWEQSIELLQLASSFRPEIITCNTVLSTCQKNEEWRRRLIHDTILLNSVLSACDKAACWFAAASLLHAATSFSVQRSDISFNAVLSVLSGPHGRSLWEEGQFLFQAMFLASLRPSLISCNSLVTIFEKSRKWRHAQDFLESLSSGKLGVKEDTVTFNGVLSAYEKGRQWERAQWQLLCLQSMDDMDGRSLQASVVTFGACISAYAAAAAWERSVGLYQNLVSYSIQPNAVTCGAALSACERGQSWKLALDLLAVTVTQMGLKLGPVELNAALTACSSSHVTDKALGFVRQMLRKRLQADLVTCNALLTVCAREHLWFDAIELLSGRAALGFEAVDFGHVQRDLFSFSAVLSSCNGRPGEALQLLVDAKGRRIALDPAALTSAMAACHSRHLWQQALYLASSVGPVGVDAALLQLSLDSAVAGRCELATAQLLGSAASSGVEAIHVLLDDC</sequence>
<evidence type="ECO:0000256" key="1">
    <source>
        <dbReference type="ARBA" id="ARBA00009670"/>
    </source>
</evidence>
<dbReference type="Pfam" id="PF03109">
    <property type="entry name" value="ABC1"/>
    <property type="match status" value="1"/>
</dbReference>
<organism evidence="4 5">
    <name type="scientific">Durusdinium trenchii</name>
    <dbReference type="NCBI Taxonomy" id="1381693"/>
    <lineage>
        <taxon>Eukaryota</taxon>
        <taxon>Sar</taxon>
        <taxon>Alveolata</taxon>
        <taxon>Dinophyceae</taxon>
        <taxon>Suessiales</taxon>
        <taxon>Symbiodiniaceae</taxon>
        <taxon>Durusdinium</taxon>
    </lineage>
</organism>
<evidence type="ECO:0000313" key="5">
    <source>
        <dbReference type="Proteomes" id="UP001642464"/>
    </source>
</evidence>
<comment type="similarity">
    <text evidence="1">Belongs to the protein kinase superfamily. ADCK protein kinase family.</text>
</comment>
<dbReference type="SUPFAM" id="SSF56112">
    <property type="entry name" value="Protein kinase-like (PK-like)"/>
    <property type="match status" value="1"/>
</dbReference>
<dbReference type="InterPro" id="IPR011990">
    <property type="entry name" value="TPR-like_helical_dom_sf"/>
</dbReference>
<dbReference type="GO" id="GO:0016301">
    <property type="term" value="F:kinase activity"/>
    <property type="evidence" value="ECO:0007669"/>
    <property type="project" value="UniProtKB-KW"/>
</dbReference>
<dbReference type="EMBL" id="CAXAMM010039029">
    <property type="protein sequence ID" value="CAK9083159.1"/>
    <property type="molecule type" value="Genomic_DNA"/>
</dbReference>
<name>A0ABP0Q4I0_9DINO</name>
<dbReference type="PANTHER" id="PTHR43173">
    <property type="entry name" value="ABC1 FAMILY PROTEIN"/>
    <property type="match status" value="1"/>
</dbReference>
<dbReference type="Proteomes" id="UP001642464">
    <property type="component" value="Unassembled WGS sequence"/>
</dbReference>
<dbReference type="PANTHER" id="PTHR43173:SF28">
    <property type="entry name" value="AARF DOMAIN CONTAINING KINASE 5"/>
    <property type="match status" value="1"/>
</dbReference>
<dbReference type="InterPro" id="IPR045307">
    <property type="entry name" value="ADCK1_dom"/>
</dbReference>
<evidence type="ECO:0000259" key="3">
    <source>
        <dbReference type="Pfam" id="PF03109"/>
    </source>
</evidence>
<dbReference type="Gene3D" id="1.25.40.10">
    <property type="entry name" value="Tetratricopeptide repeat domain"/>
    <property type="match status" value="3"/>
</dbReference>
<protein>
    <submittedName>
        <fullName evidence="4">AarF domain-containing protein kinase 1</fullName>
    </submittedName>
</protein>
<dbReference type="InterPro" id="IPR011009">
    <property type="entry name" value="Kinase-like_dom_sf"/>
</dbReference>
<feature type="region of interest" description="Disordered" evidence="2">
    <location>
        <begin position="1"/>
        <end position="23"/>
    </location>
</feature>
<gene>
    <name evidence="4" type="ORF">SCF082_LOCUS39495</name>
</gene>
<reference evidence="4 5" key="1">
    <citation type="submission" date="2024-02" db="EMBL/GenBank/DDBJ databases">
        <authorList>
            <person name="Chen Y."/>
            <person name="Shah S."/>
            <person name="Dougan E. K."/>
            <person name="Thang M."/>
            <person name="Chan C."/>
        </authorList>
    </citation>
    <scope>NUCLEOTIDE SEQUENCE [LARGE SCALE GENOMIC DNA]</scope>
</reference>
<accession>A0ABP0Q4I0</accession>
<evidence type="ECO:0000313" key="4">
    <source>
        <dbReference type="EMBL" id="CAK9083159.1"/>
    </source>
</evidence>
<dbReference type="InterPro" id="IPR004147">
    <property type="entry name" value="ABC1_dom"/>
</dbReference>
<comment type="caution">
    <text evidence="4">The sequence shown here is derived from an EMBL/GenBank/DDBJ whole genome shotgun (WGS) entry which is preliminary data.</text>
</comment>
<dbReference type="CDD" id="cd13969">
    <property type="entry name" value="ADCK1-like"/>
    <property type="match status" value="1"/>
</dbReference>
<feature type="domain" description="ABC1 atypical kinase-like" evidence="3">
    <location>
        <begin position="151"/>
        <end position="375"/>
    </location>
</feature>
<feature type="compositionally biased region" description="Basic and acidic residues" evidence="2">
    <location>
        <begin position="7"/>
        <end position="16"/>
    </location>
</feature>
<keyword evidence="4" id="KW-0808">Transferase</keyword>